<evidence type="ECO:0000313" key="22">
    <source>
        <dbReference type="Proteomes" id="UP000310818"/>
    </source>
</evidence>
<keyword evidence="15 17" id="KW-0472">Membrane</keyword>
<feature type="compositionally biased region" description="Basic and acidic residues" evidence="16">
    <location>
        <begin position="201"/>
        <end position="220"/>
    </location>
</feature>
<keyword evidence="7 17" id="KW-0812">Transmembrane</keyword>
<dbReference type="InterPro" id="IPR019931">
    <property type="entry name" value="LPXTG_anchor"/>
</dbReference>
<feature type="transmembrane region" description="Helical" evidence="17">
    <location>
        <begin position="80"/>
        <end position="98"/>
    </location>
</feature>
<dbReference type="PROSITE" id="PS50847">
    <property type="entry name" value="GRAM_POS_ANCHORING"/>
    <property type="match status" value="1"/>
</dbReference>
<evidence type="ECO:0000256" key="1">
    <source>
        <dbReference type="ARBA" id="ARBA00001947"/>
    </source>
</evidence>
<proteinExistence type="inferred from homology"/>
<feature type="compositionally biased region" description="Polar residues" evidence="16">
    <location>
        <begin position="180"/>
        <end position="189"/>
    </location>
</feature>
<evidence type="ECO:0000256" key="4">
    <source>
        <dbReference type="ARBA" id="ARBA00022512"/>
    </source>
</evidence>
<evidence type="ECO:0000256" key="5">
    <source>
        <dbReference type="ARBA" id="ARBA00022525"/>
    </source>
</evidence>
<feature type="signal peptide" evidence="18">
    <location>
        <begin position="1"/>
        <end position="33"/>
    </location>
</feature>
<evidence type="ECO:0000256" key="11">
    <source>
        <dbReference type="ARBA" id="ARBA00022833"/>
    </source>
</evidence>
<feature type="compositionally biased region" description="Basic and acidic residues" evidence="16">
    <location>
        <begin position="228"/>
        <end position="239"/>
    </location>
</feature>
<comment type="subcellular location">
    <subcellularLocation>
        <location evidence="2">Membrane</location>
        <topology evidence="2">Multi-pass membrane protein</topology>
    </subcellularLocation>
</comment>
<evidence type="ECO:0000256" key="14">
    <source>
        <dbReference type="ARBA" id="ARBA00023088"/>
    </source>
</evidence>
<evidence type="ECO:0000256" key="17">
    <source>
        <dbReference type="SAM" id="Phobius"/>
    </source>
</evidence>
<feature type="compositionally biased region" description="Low complexity" evidence="16">
    <location>
        <begin position="240"/>
        <end position="249"/>
    </location>
</feature>
<keyword evidence="5" id="KW-0964">Secreted</keyword>
<dbReference type="PANTHER" id="PTHR48193">
    <property type="entry name" value="ZINC METALLOPROTEASE ZMPB-RELATED"/>
    <property type="match status" value="1"/>
</dbReference>
<feature type="region of interest" description="Disordered" evidence="16">
    <location>
        <begin position="178"/>
        <end position="477"/>
    </location>
</feature>
<feature type="domain" description="G5" evidence="20">
    <location>
        <begin position="515"/>
        <end position="597"/>
    </location>
</feature>
<dbReference type="Pfam" id="PF07501">
    <property type="entry name" value="G5"/>
    <property type="match status" value="2"/>
</dbReference>
<accession>A0AA95D8R6</accession>
<dbReference type="GO" id="GO:0008270">
    <property type="term" value="F:zinc ion binding"/>
    <property type="evidence" value="ECO:0007669"/>
    <property type="project" value="InterPro"/>
</dbReference>
<comment type="similarity">
    <text evidence="3">Belongs to the peptidase M26 family.</text>
</comment>
<evidence type="ECO:0000256" key="10">
    <source>
        <dbReference type="ARBA" id="ARBA00022801"/>
    </source>
</evidence>
<evidence type="ECO:0000259" key="20">
    <source>
        <dbReference type="PROSITE" id="PS51109"/>
    </source>
</evidence>
<evidence type="ECO:0000256" key="2">
    <source>
        <dbReference type="ARBA" id="ARBA00004141"/>
    </source>
</evidence>
<evidence type="ECO:0000256" key="7">
    <source>
        <dbReference type="ARBA" id="ARBA00022692"/>
    </source>
</evidence>
<gene>
    <name evidence="21" type="primary">zmpB_4</name>
    <name evidence="21" type="ORF">SAMEA3353485_01678</name>
</gene>
<dbReference type="InterPro" id="IPR011505">
    <property type="entry name" value="Peptidase_M26_C_dom"/>
</dbReference>
<comment type="cofactor">
    <cofactor evidence="1">
        <name>Zn(2+)</name>
        <dbReference type="ChEBI" id="CHEBI:29105"/>
    </cofactor>
</comment>
<dbReference type="Pfam" id="PF07580">
    <property type="entry name" value="Peptidase_M26_C"/>
    <property type="match status" value="1"/>
</dbReference>
<keyword evidence="14" id="KW-0572">Peptidoglycan-anchor</keyword>
<dbReference type="GO" id="GO:0006508">
    <property type="term" value="P:proteolysis"/>
    <property type="evidence" value="ECO:0007669"/>
    <property type="project" value="UniProtKB-KW"/>
</dbReference>
<dbReference type="NCBIfam" id="TIGR01167">
    <property type="entry name" value="LPXTG_anchor"/>
    <property type="match status" value="1"/>
</dbReference>
<dbReference type="EMBL" id="CAASRX010000021">
    <property type="protein sequence ID" value="VNH04639.1"/>
    <property type="molecule type" value="Genomic_DNA"/>
</dbReference>
<feature type="transmembrane region" description="Helical" evidence="17">
    <location>
        <begin position="105"/>
        <end position="123"/>
    </location>
</feature>
<keyword evidence="13 21" id="KW-0482">Metalloprotease</keyword>
<evidence type="ECO:0000256" key="3">
    <source>
        <dbReference type="ARBA" id="ARBA00005425"/>
    </source>
</evidence>
<dbReference type="Proteomes" id="UP000310818">
    <property type="component" value="Unassembled WGS sequence"/>
</dbReference>
<protein>
    <submittedName>
        <fullName evidence="21">Zinc metalloprotease ZmpB</fullName>
        <ecNumber evidence="21">3.4.24.13</ecNumber>
    </submittedName>
</protein>
<dbReference type="InterPro" id="IPR008006">
    <property type="entry name" value="Peptidase_M26_N_dom"/>
</dbReference>
<dbReference type="GO" id="GO:0005576">
    <property type="term" value="C:extracellular region"/>
    <property type="evidence" value="ECO:0007669"/>
    <property type="project" value="InterPro"/>
</dbReference>
<dbReference type="EC" id="3.4.24.13" evidence="21"/>
<evidence type="ECO:0000256" key="18">
    <source>
        <dbReference type="SAM" id="SignalP"/>
    </source>
</evidence>
<evidence type="ECO:0000256" key="16">
    <source>
        <dbReference type="SAM" id="MobiDB-lite"/>
    </source>
</evidence>
<keyword evidence="8" id="KW-0479">Metal-binding</keyword>
<feature type="domain" description="Gram-positive cocci surface proteins LPxTG" evidence="19">
    <location>
        <begin position="73"/>
        <end position="108"/>
    </location>
</feature>
<evidence type="ECO:0000256" key="15">
    <source>
        <dbReference type="ARBA" id="ARBA00023136"/>
    </source>
</evidence>
<evidence type="ECO:0000256" key="9">
    <source>
        <dbReference type="ARBA" id="ARBA00022729"/>
    </source>
</evidence>
<dbReference type="SMART" id="SM01208">
    <property type="entry name" value="G5"/>
    <property type="match status" value="2"/>
</dbReference>
<feature type="compositionally biased region" description="Basic and acidic residues" evidence="16">
    <location>
        <begin position="455"/>
        <end position="474"/>
    </location>
</feature>
<dbReference type="Pfam" id="PF00746">
    <property type="entry name" value="Gram_pos_anchor"/>
    <property type="match status" value="1"/>
</dbReference>
<feature type="compositionally biased region" description="Basic and acidic residues" evidence="16">
    <location>
        <begin position="327"/>
        <end position="342"/>
    </location>
</feature>
<comment type="caution">
    <text evidence="21">The sequence shown here is derived from an EMBL/GenBank/DDBJ whole genome shotgun (WGS) entry which is preliminary data.</text>
</comment>
<evidence type="ECO:0000313" key="21">
    <source>
        <dbReference type="EMBL" id="VNH04639.1"/>
    </source>
</evidence>
<evidence type="ECO:0000256" key="12">
    <source>
        <dbReference type="ARBA" id="ARBA00022989"/>
    </source>
</evidence>
<keyword evidence="9 18" id="KW-0732">Signal</keyword>
<keyword evidence="10 21" id="KW-0378">Hydrolase</keyword>
<dbReference type="Gene3D" id="2.20.230.10">
    <property type="entry name" value="Resuscitation-promoting factor rpfb"/>
    <property type="match status" value="2"/>
</dbReference>
<feature type="compositionally biased region" description="Basic and acidic residues" evidence="16">
    <location>
        <begin position="310"/>
        <end position="320"/>
    </location>
</feature>
<evidence type="ECO:0000256" key="13">
    <source>
        <dbReference type="ARBA" id="ARBA00023049"/>
    </source>
</evidence>
<dbReference type="GO" id="GO:0004222">
    <property type="term" value="F:metalloendopeptidase activity"/>
    <property type="evidence" value="ECO:0007669"/>
    <property type="project" value="InterPro"/>
</dbReference>
<feature type="chain" id="PRO_5041739827" evidence="18">
    <location>
        <begin position="34"/>
        <end position="1973"/>
    </location>
</feature>
<keyword evidence="4" id="KW-0134">Cell wall</keyword>
<dbReference type="InterPro" id="IPR053094">
    <property type="entry name" value="Zinc_metalloprotease_ZmpB"/>
</dbReference>
<name>A0AA95D8R6_STREE</name>
<organism evidence="21 22">
    <name type="scientific">Streptococcus pneumoniae</name>
    <dbReference type="NCBI Taxonomy" id="1313"/>
    <lineage>
        <taxon>Bacteria</taxon>
        <taxon>Bacillati</taxon>
        <taxon>Bacillota</taxon>
        <taxon>Bacilli</taxon>
        <taxon>Lactobacillales</taxon>
        <taxon>Streptococcaceae</taxon>
        <taxon>Streptococcus</taxon>
    </lineage>
</organism>
<sequence length="1973" mass="222627">MFKKDRFSIRKIKGVVGSVFLGSLLMAPSVVDAATYHYVDKEVISQEAKDLIQTGKPDGDEVVYGLVYQKAQLPQTGTEASVLTAFGLLTVGSLLLIYKRKKIASAFLVGAMGLVVLPNAGAVDPVATLAPASREDVVEMEGYRYVGYLSGEILKRLGLDTVLEEASVKSGEVTVVEVETPQSTTNQEQVRPENQAVETEEAPKEQAPRTEESPKEEPKSEVNPTDETLPKVEEEKEVSAEPAPVEEVSGVVESKTDEQAPVKSESQPSDKPAEESKVATPVEQLKIPEQPVQPRTPKESSQEENPTENRGAEETPKQEDEQPAVIETKDEAANQLVEEPKVETPAIEKQTGPAEEPKVEQAGEPVAPSEDEKAPVEPEKQPEAPEEEKAVEKAPKQEESTPDAKVEETVEPKEETKTAKGTQEEGHVDEALAQEQLPEYKVTEETTTELNYKTETTDDPTKYTDEETVLRTGEKGSQVTKTIYKTVEGVKTDQVLSTSTEVTKEHVNQQVSRSTKPIEGTLVEESLEKIPFKEKIEEDDQLKKGSEVVAQEGKEGQKKITKTFNTTKGVKTEDAPKVIEEVIEVPQDKILKRGTKIFEKPVLTITAVESKDLKRTSDVKYSLENPSKATIKSITLTLKKGDEIVKTLIVSPDNLTASLTDLQYYKDYKLETKMVYDRGEGDEEEVLNEESLRIDLKKIEIKDIKSTKLIKVSENKEEIDDTNFTTIPTDKNNYYLKITTNDNKTNRLAVKSITEETVDGENFYKITSEATDLIQHTKEEQIKNEYTYYIAKPKQKENNVYYDFGELVEAIQNNPEGDYKIGESLNATNIKPNGKSYITKKFKGSLTSTDGNKFAIHNLANPLFNEIENATIKDLIFSNVNINKPNTEQIATLGKDATNTIIENIKITGSIVGSNDVAGVVNNLNNGSKMKNVAVIGKLHTEGKKGWSISGLVNNQRKANIERVYTDVEITGERARGSALVSTLDRGTDPRDVRANGHIKKAVAKGSINLKNNVETGGVISKNWPYGFMEDVISYVKVTNAEKLYGSGDIGDDDFGFPYLSRVVSVAGEATGNVTRKNANRLKEISKEEADKKLEDFGITAKDFEAPTLLVDKLNNNISKDDEYKTTQDYDKTKEQAYRNIAKLQPFYNKEWIVNQGNKLTNENLLNKKVISVIGMKDNDFVTDLSEVNKILVHYSDKTKDIFTVVQKDSNVSQIKEYSINELKDIVYTPNMIAKDRDSIASKIKEKLNSVELQSDGMYNLMDKRNNPQENTTERRKRYVRDLFLEESFEEVKNNLDNLVNKLLLNYDFQLNESKASEDVLLQKIEANKEKIMLGLAYLNRYYGINFDNMNIKEIMLFKPDFYGKNVNFLDFLIKIGSSEKNVKGDRTLEAYRETIGGIIGINELNGFLHYNMNLLTEYTNINDWFKDATKKNVYIVEPETSIEDFKNKKHRAYDGLNNDVHSRMILPLLNLKKAHIFLISTYNTMAYSAFEKYGKNTEEARNEFKKEIDKVAKAQQDYLDFWGRLASDKVRNKLLKSQNVVPSPVWDNMNAPGYGWLDKYGHKDGSSDYAPSRELFGPTGRYFPPNWNMGAMAKIWDNPYKEESVYYMVTDMISDFGISAFTHETTHINDRLAYLGGWRHREGTFVEAFAQGMLQSPSVSNPNGEYGALGINMAYERNNDGNQWYNYNPNKLKNRQEIDDYMKRYNEAMMLLDYVEAESVLSKNLSDNSQWFKKVDRKMREKGSYNNNLVAPNQWDLVRDLNEDEKVIKLNTIKDLVDNNFATRHGVGNGVFKPEDFTPNSAYVTVNMMAGIYGGNTSEGAVGALSFKHNTFRMWGYFGYEKGFVGYASNKYKDIANKENNGLLSDKLIIQKVSEGRFNTLEEWKNSWYEEIYNKATTKGFVPISVDNEQISTYARLKELFNEAVQKDLNELSNQTIKNKYRHTVALKEKVFKQLLKESDGFSGDLFNTSQA</sequence>
<keyword evidence="11" id="KW-0862">Zinc</keyword>
<keyword evidence="12 17" id="KW-1133">Transmembrane helix</keyword>
<dbReference type="PROSITE" id="PS51109">
    <property type="entry name" value="G5"/>
    <property type="match status" value="2"/>
</dbReference>
<evidence type="ECO:0000256" key="8">
    <source>
        <dbReference type="ARBA" id="ARBA00022723"/>
    </source>
</evidence>
<reference evidence="21 22" key="1">
    <citation type="submission" date="2019-04" db="EMBL/GenBank/DDBJ databases">
        <authorList>
            <consortium name="Pathogen Informatics"/>
        </authorList>
    </citation>
    <scope>NUCLEOTIDE SEQUENCE [LARGE SCALE GENOMIC DNA]</scope>
    <source>
        <strain evidence="21 22">GPSC211</strain>
    </source>
</reference>
<evidence type="ECO:0000256" key="6">
    <source>
        <dbReference type="ARBA" id="ARBA00022670"/>
    </source>
</evidence>
<feature type="domain" description="G5" evidence="20">
    <location>
        <begin position="436"/>
        <end position="517"/>
    </location>
</feature>
<dbReference type="InterPro" id="IPR011098">
    <property type="entry name" value="G5_dom"/>
</dbReference>
<keyword evidence="6" id="KW-0645">Protease</keyword>
<dbReference type="GO" id="GO:0016020">
    <property type="term" value="C:membrane"/>
    <property type="evidence" value="ECO:0007669"/>
    <property type="project" value="UniProtKB-SubCell"/>
</dbReference>
<feature type="compositionally biased region" description="Basic and acidic residues" evidence="16">
    <location>
        <begin position="370"/>
        <end position="430"/>
    </location>
</feature>
<dbReference type="Pfam" id="PF05342">
    <property type="entry name" value="Peptidase_M26_N"/>
    <property type="match status" value="1"/>
</dbReference>
<dbReference type="PANTHER" id="PTHR48193:SF2">
    <property type="entry name" value="ZINC METALLOPROTEASE ZMPB"/>
    <property type="match status" value="1"/>
</dbReference>
<evidence type="ECO:0000259" key="19">
    <source>
        <dbReference type="PROSITE" id="PS50847"/>
    </source>
</evidence>